<sequence>MKPLIVLIVSFLLSLAIARLSLGKWQLVFAGNVAMCCMLMLTAIGHFKFTEGMVMMIPPIIPFKTAVVYVSGIVEVILGLMLLLPSLRNVAGNLLLILFIVLLPANIYAAMTKLNMEMANHEGPGYEYLYFRVPLQLLFIVWVVYFSTGWFRSC</sequence>
<feature type="transmembrane region" description="Helical" evidence="1">
    <location>
        <begin position="129"/>
        <end position="151"/>
    </location>
</feature>
<accession>A0A3E1P9E2</accession>
<evidence type="ECO:0000313" key="3">
    <source>
        <dbReference type="Proteomes" id="UP000261174"/>
    </source>
</evidence>
<feature type="transmembrane region" description="Helical" evidence="1">
    <location>
        <begin position="61"/>
        <end position="84"/>
    </location>
</feature>
<gene>
    <name evidence="2" type="ORF">DXN04_04580</name>
</gene>
<dbReference type="Proteomes" id="UP000261174">
    <property type="component" value="Unassembled WGS sequence"/>
</dbReference>
<keyword evidence="1" id="KW-0812">Transmembrane</keyword>
<comment type="caution">
    <text evidence="2">The sequence shown here is derived from an EMBL/GenBank/DDBJ whole genome shotgun (WGS) entry which is preliminary data.</text>
</comment>
<evidence type="ECO:0008006" key="4">
    <source>
        <dbReference type="Google" id="ProtNLM"/>
    </source>
</evidence>
<dbReference type="PANTHER" id="PTHR36974:SF1">
    <property type="entry name" value="DOXX FAMILY MEMBRANE PROTEIN"/>
    <property type="match status" value="1"/>
</dbReference>
<name>A0A3E1P9E2_9BACT</name>
<feature type="transmembrane region" description="Helical" evidence="1">
    <location>
        <begin position="90"/>
        <end position="109"/>
    </location>
</feature>
<keyword evidence="1" id="KW-0472">Membrane</keyword>
<protein>
    <recommendedName>
        <fullName evidence="4">DoxX family membrane protein</fullName>
    </recommendedName>
</protein>
<keyword evidence="1" id="KW-1133">Transmembrane helix</keyword>
<evidence type="ECO:0000256" key="1">
    <source>
        <dbReference type="SAM" id="Phobius"/>
    </source>
</evidence>
<proteinExistence type="predicted"/>
<dbReference type="AlphaFoldDB" id="A0A3E1P9E2"/>
<feature type="transmembrane region" description="Helical" evidence="1">
    <location>
        <begin position="28"/>
        <end position="49"/>
    </location>
</feature>
<dbReference type="EMBL" id="QTJV01000001">
    <property type="protein sequence ID" value="RFM36781.1"/>
    <property type="molecule type" value="Genomic_DNA"/>
</dbReference>
<dbReference type="OrthoDB" id="673526at2"/>
<dbReference type="PANTHER" id="PTHR36974">
    <property type="entry name" value="MEMBRANE PROTEIN-RELATED"/>
    <property type="match status" value="1"/>
</dbReference>
<organism evidence="2 3">
    <name type="scientific">Chitinophaga silvisoli</name>
    <dbReference type="NCBI Taxonomy" id="2291814"/>
    <lineage>
        <taxon>Bacteria</taxon>
        <taxon>Pseudomonadati</taxon>
        <taxon>Bacteroidota</taxon>
        <taxon>Chitinophagia</taxon>
        <taxon>Chitinophagales</taxon>
        <taxon>Chitinophagaceae</taxon>
        <taxon>Chitinophaga</taxon>
    </lineage>
</organism>
<dbReference type="RefSeq" id="WP_116852101.1">
    <property type="nucleotide sequence ID" value="NZ_QTJV01000001.1"/>
</dbReference>
<reference evidence="2 3" key="1">
    <citation type="submission" date="2018-08" db="EMBL/GenBank/DDBJ databases">
        <title>Chitinophaga sp. K20C18050901, a novel bacterium isolated from forest soil.</title>
        <authorList>
            <person name="Wang C."/>
        </authorList>
    </citation>
    <scope>NUCLEOTIDE SEQUENCE [LARGE SCALE GENOMIC DNA]</scope>
    <source>
        <strain evidence="2 3">K20C18050901</strain>
    </source>
</reference>
<keyword evidence="3" id="KW-1185">Reference proteome</keyword>
<evidence type="ECO:0000313" key="2">
    <source>
        <dbReference type="EMBL" id="RFM36781.1"/>
    </source>
</evidence>